<gene>
    <name evidence="1" type="ORF">SAMN04488500_104175</name>
</gene>
<evidence type="ECO:0000313" key="1">
    <source>
        <dbReference type="EMBL" id="SMC51549.1"/>
    </source>
</evidence>
<dbReference type="OrthoDB" id="1685231at2"/>
<accession>A0A1W1ZSU1</accession>
<reference evidence="1 2" key="1">
    <citation type="submission" date="2017-04" db="EMBL/GenBank/DDBJ databases">
        <authorList>
            <person name="Afonso C.L."/>
            <person name="Miller P.J."/>
            <person name="Scott M.A."/>
            <person name="Spackman E."/>
            <person name="Goraichik I."/>
            <person name="Dimitrov K.M."/>
            <person name="Suarez D.L."/>
            <person name="Swayne D.E."/>
        </authorList>
    </citation>
    <scope>NUCLEOTIDE SEQUENCE [LARGE SCALE GENOMIC DNA]</scope>
    <source>
        <strain evidence="1 2">DSM 5090</strain>
    </source>
</reference>
<dbReference type="RefSeq" id="WP_139796185.1">
    <property type="nucleotide sequence ID" value="NZ_CP155572.1"/>
</dbReference>
<dbReference type="AlphaFoldDB" id="A0A1W1ZSU1"/>
<keyword evidence="2" id="KW-1185">Reference proteome</keyword>
<organism evidence="1 2">
    <name type="scientific">Sporomusa malonica</name>
    <dbReference type="NCBI Taxonomy" id="112901"/>
    <lineage>
        <taxon>Bacteria</taxon>
        <taxon>Bacillati</taxon>
        <taxon>Bacillota</taxon>
        <taxon>Negativicutes</taxon>
        <taxon>Selenomonadales</taxon>
        <taxon>Sporomusaceae</taxon>
        <taxon>Sporomusa</taxon>
    </lineage>
</organism>
<evidence type="ECO:0000313" key="2">
    <source>
        <dbReference type="Proteomes" id="UP000192738"/>
    </source>
</evidence>
<dbReference type="Proteomes" id="UP000192738">
    <property type="component" value="Unassembled WGS sequence"/>
</dbReference>
<protein>
    <submittedName>
        <fullName evidence="1">Uncharacterized protein</fullName>
    </submittedName>
</protein>
<proteinExistence type="predicted"/>
<dbReference type="EMBL" id="FWXI01000004">
    <property type="protein sequence ID" value="SMC51549.1"/>
    <property type="molecule type" value="Genomic_DNA"/>
</dbReference>
<sequence>MKRLIQHLLNSILSLVTTFLIMASPIAAVVYASEPAESIESFSLSEPTLVAYAEPAKNDSKMFDIYEENDELLILTFSAK</sequence>
<name>A0A1W1ZSU1_9FIRM</name>